<dbReference type="Proteomes" id="UP000217784">
    <property type="component" value="Unassembled WGS sequence"/>
</dbReference>
<reference evidence="1 2" key="1">
    <citation type="journal article" date="2017" name="BMC Genomics">
        <title>Genomic analysis of methanogenic archaea reveals a shift towards energy conservation.</title>
        <authorList>
            <person name="Gilmore S.P."/>
            <person name="Henske J.K."/>
            <person name="Sexton J.A."/>
            <person name="Solomon K.V."/>
            <person name="Seppala S."/>
            <person name="Yoo J.I."/>
            <person name="Huyett L.M."/>
            <person name="Pressman A."/>
            <person name="Cogan J.Z."/>
            <person name="Kivenson V."/>
            <person name="Peng X."/>
            <person name="Tan Y."/>
            <person name="Valentine D.L."/>
            <person name="O'Malley M.A."/>
        </authorList>
    </citation>
    <scope>NUCLEOTIDE SEQUENCE [LARGE SCALE GENOMIC DNA]</scope>
    <source>
        <strain evidence="1 2">M.o.H.</strain>
    </source>
</reference>
<name>A0A2A2H910_METBR</name>
<evidence type="ECO:0000313" key="1">
    <source>
        <dbReference type="EMBL" id="PAV05877.1"/>
    </source>
</evidence>
<evidence type="ECO:0000313" key="2">
    <source>
        <dbReference type="Proteomes" id="UP000217784"/>
    </source>
</evidence>
<organism evidence="1 2">
    <name type="scientific">Methanobacterium bryantii</name>
    <dbReference type="NCBI Taxonomy" id="2161"/>
    <lineage>
        <taxon>Archaea</taxon>
        <taxon>Methanobacteriati</taxon>
        <taxon>Methanobacteriota</taxon>
        <taxon>Methanomada group</taxon>
        <taxon>Methanobacteria</taxon>
        <taxon>Methanobacteriales</taxon>
        <taxon>Methanobacteriaceae</taxon>
        <taxon>Methanobacterium</taxon>
    </lineage>
</organism>
<accession>A0A2A2H910</accession>
<dbReference type="AlphaFoldDB" id="A0A2A2H910"/>
<gene>
    <name evidence="1" type="ORF">ASJ80_13520</name>
</gene>
<protein>
    <submittedName>
        <fullName evidence="1">Uncharacterized protein</fullName>
    </submittedName>
</protein>
<keyword evidence="2" id="KW-1185">Reference proteome</keyword>
<dbReference type="EMBL" id="LMVM01000001">
    <property type="protein sequence ID" value="PAV05877.1"/>
    <property type="molecule type" value="Genomic_DNA"/>
</dbReference>
<proteinExistence type="predicted"/>
<comment type="caution">
    <text evidence="1">The sequence shown here is derived from an EMBL/GenBank/DDBJ whole genome shotgun (WGS) entry which is preliminary data.</text>
</comment>
<sequence length="115" mass="14089">MLSRNVSLIFLSKRWKKLIRRNDSMDKKKWLNERYTFYEEIFEFRESYCLEFCLKEDLKEFIDSCFNLNIPFTFYPQYKIAIQKVHLKKLIEILEKMKNNIIYNNPQLSSGQVSL</sequence>